<evidence type="ECO:0000313" key="2">
    <source>
        <dbReference type="Proteomes" id="UP000635384"/>
    </source>
</evidence>
<evidence type="ECO:0000313" key="1">
    <source>
        <dbReference type="EMBL" id="MBD2841615.1"/>
    </source>
</evidence>
<accession>A0ABR8KMB2</accession>
<dbReference type="Pfam" id="PF09601">
    <property type="entry name" value="DUF2459"/>
    <property type="match status" value="1"/>
</dbReference>
<sequence length="211" mass="23360">MLVLPTTLFLLSAWIGSSIPRNSDWIEADQGVEIFVGENGIHTEIAMPVTTDIIDWRGQFPIGDIAAPARPYTHVSVSWGERAFFLETPTWADLNPAVAARALFGGEGVLHVAWYVRPAPSDDFRPMRISREQYAALTREITVQLAKEEARSVYPGYSQHDVFYDARGTYHLGNTCNQWTSDRLAAAEIGTGLWTPLAGGVMKWVPPVGED</sequence>
<comment type="caution">
    <text evidence="1">The sequence shown here is derived from an EMBL/GenBank/DDBJ whole genome shotgun (WGS) entry which is preliminary data.</text>
</comment>
<dbReference type="InterPro" id="IPR011727">
    <property type="entry name" value="CHP02117"/>
</dbReference>
<name>A0ABR8KMB2_9SPHN</name>
<reference evidence="1 2" key="1">
    <citation type="submission" date="2020-09" db="EMBL/GenBank/DDBJ databases">
        <authorList>
            <person name="Yoon J.-W."/>
        </authorList>
    </citation>
    <scope>NUCLEOTIDE SEQUENCE [LARGE SCALE GENOMIC DNA]</scope>
    <source>
        <strain evidence="1 2">KMU-140</strain>
    </source>
</reference>
<dbReference type="EMBL" id="JACXLC010000001">
    <property type="protein sequence ID" value="MBD2841615.1"/>
    <property type="molecule type" value="Genomic_DNA"/>
</dbReference>
<proteinExistence type="predicted"/>
<organism evidence="1 2">
    <name type="scientific">Erythrobacter rubeus</name>
    <dbReference type="NCBI Taxonomy" id="2760803"/>
    <lineage>
        <taxon>Bacteria</taxon>
        <taxon>Pseudomonadati</taxon>
        <taxon>Pseudomonadota</taxon>
        <taxon>Alphaproteobacteria</taxon>
        <taxon>Sphingomonadales</taxon>
        <taxon>Erythrobacteraceae</taxon>
        <taxon>Erythrobacter/Porphyrobacter group</taxon>
        <taxon>Erythrobacter</taxon>
    </lineage>
</organism>
<gene>
    <name evidence="1" type="ORF">IB285_05000</name>
</gene>
<keyword evidence="2" id="KW-1185">Reference proteome</keyword>
<dbReference type="Proteomes" id="UP000635384">
    <property type="component" value="Unassembled WGS sequence"/>
</dbReference>
<protein>
    <submittedName>
        <fullName evidence="1">DUF2459 domain-containing protein</fullName>
    </submittedName>
</protein>